<dbReference type="Proteomes" id="UP000265520">
    <property type="component" value="Unassembled WGS sequence"/>
</dbReference>
<dbReference type="EMBL" id="LXQA011290755">
    <property type="protein sequence ID" value="MCI92096.1"/>
    <property type="molecule type" value="Genomic_DNA"/>
</dbReference>
<sequence>MDAASASAAAAGGVSPVFTF</sequence>
<comment type="caution">
    <text evidence="2">The sequence shown here is derived from an EMBL/GenBank/DDBJ whole genome shotgun (WGS) entry which is preliminary data.</text>
</comment>
<keyword evidence="3" id="KW-1185">Reference proteome</keyword>
<feature type="region of interest" description="Disordered" evidence="1">
    <location>
        <begin position="1"/>
        <end position="20"/>
    </location>
</feature>
<name>A0A392VV53_9FABA</name>
<evidence type="ECO:0000313" key="2">
    <source>
        <dbReference type="EMBL" id="MCI92096.1"/>
    </source>
</evidence>
<evidence type="ECO:0000256" key="1">
    <source>
        <dbReference type="SAM" id="MobiDB-lite"/>
    </source>
</evidence>
<feature type="non-terminal residue" evidence="2">
    <location>
        <position position="20"/>
    </location>
</feature>
<reference evidence="2 3" key="1">
    <citation type="journal article" date="2018" name="Front. Plant Sci.">
        <title>Red Clover (Trifolium pratense) and Zigzag Clover (T. medium) - A Picture of Genomic Similarities and Differences.</title>
        <authorList>
            <person name="Dluhosova J."/>
            <person name="Istvanek J."/>
            <person name="Nedelnik J."/>
            <person name="Repkova J."/>
        </authorList>
    </citation>
    <scope>NUCLEOTIDE SEQUENCE [LARGE SCALE GENOMIC DNA]</scope>
    <source>
        <strain evidence="3">cv. 10/8</strain>
        <tissue evidence="2">Leaf</tissue>
    </source>
</reference>
<feature type="compositionally biased region" description="Low complexity" evidence="1">
    <location>
        <begin position="1"/>
        <end position="11"/>
    </location>
</feature>
<organism evidence="2 3">
    <name type="scientific">Trifolium medium</name>
    <dbReference type="NCBI Taxonomy" id="97028"/>
    <lineage>
        <taxon>Eukaryota</taxon>
        <taxon>Viridiplantae</taxon>
        <taxon>Streptophyta</taxon>
        <taxon>Embryophyta</taxon>
        <taxon>Tracheophyta</taxon>
        <taxon>Spermatophyta</taxon>
        <taxon>Magnoliopsida</taxon>
        <taxon>eudicotyledons</taxon>
        <taxon>Gunneridae</taxon>
        <taxon>Pentapetalae</taxon>
        <taxon>rosids</taxon>
        <taxon>fabids</taxon>
        <taxon>Fabales</taxon>
        <taxon>Fabaceae</taxon>
        <taxon>Papilionoideae</taxon>
        <taxon>50 kb inversion clade</taxon>
        <taxon>NPAAA clade</taxon>
        <taxon>Hologalegina</taxon>
        <taxon>IRL clade</taxon>
        <taxon>Trifolieae</taxon>
        <taxon>Trifolium</taxon>
    </lineage>
</organism>
<accession>A0A392VV53</accession>
<evidence type="ECO:0000313" key="3">
    <source>
        <dbReference type="Proteomes" id="UP000265520"/>
    </source>
</evidence>
<protein>
    <submittedName>
        <fullName evidence="2">Uncharacterized protein</fullName>
    </submittedName>
</protein>
<dbReference type="AlphaFoldDB" id="A0A392VV53"/>
<proteinExistence type="predicted"/>